<keyword evidence="2" id="KW-1185">Reference proteome</keyword>
<gene>
    <name evidence="1" type="ordered locus">CHAB381_0255</name>
</gene>
<protein>
    <submittedName>
        <fullName evidence="1">Uncharacterized protein</fullName>
    </submittedName>
</protein>
<dbReference type="Proteomes" id="UP000002407">
    <property type="component" value="Chromosome"/>
</dbReference>
<dbReference type="AlphaFoldDB" id="A7I020"/>
<reference evidence="2" key="1">
    <citation type="submission" date="2007-07" db="EMBL/GenBank/DDBJ databases">
        <title>Complete genome sequence of Campylobacter hominis ATCC BAA-381, a commensal isolated from the human gastrointestinal tract.</title>
        <authorList>
            <person name="Fouts D.E."/>
            <person name="Mongodin E.F."/>
            <person name="Puiu D."/>
            <person name="Sebastian Y."/>
            <person name="Miller W.G."/>
            <person name="Mandrell R.E."/>
            <person name="Nelson K.E."/>
        </authorList>
    </citation>
    <scope>NUCLEOTIDE SEQUENCE [LARGE SCALE GENOMIC DNA]</scope>
    <source>
        <strain evidence="2">ATCC BAA-381 / LMG 19568 / NCTC 13146 / CH001A</strain>
    </source>
</reference>
<proteinExistence type="predicted"/>
<evidence type="ECO:0000313" key="1">
    <source>
        <dbReference type="EMBL" id="ABS52145.1"/>
    </source>
</evidence>
<dbReference type="EMBL" id="CP000776">
    <property type="protein sequence ID" value="ABS52145.1"/>
    <property type="molecule type" value="Genomic_DNA"/>
</dbReference>
<dbReference type="KEGG" id="cha:CHAB381_0255"/>
<dbReference type="RefSeq" id="WP_012108142.1">
    <property type="nucleotide sequence ID" value="NC_009714.1"/>
</dbReference>
<accession>A7I020</accession>
<evidence type="ECO:0000313" key="2">
    <source>
        <dbReference type="Proteomes" id="UP000002407"/>
    </source>
</evidence>
<name>A7I020_CAMHC</name>
<sequence length="126" mass="14439">MRLEVVTNNKMISLGILAKDIFLTTVCEPDKDNLFDALQEIKPDTLEKVKNLPVKAGITEEIKDGIIKAFSDMKVGEKALCINDWVVNYESKKAKYFWKVQELCNKGYSLKEAEERSKKILKKEIV</sequence>
<dbReference type="STRING" id="360107.CHAB381_0255"/>
<dbReference type="HOGENOM" id="CLU_1977475_0_0_7"/>
<organism evidence="1 2">
    <name type="scientific">Campylobacter hominis (strain ATCC BAA-381 / DSM 21671 / CCUG 45161 / LMG 19568 / NCTC 13146 / CH001A)</name>
    <dbReference type="NCBI Taxonomy" id="360107"/>
    <lineage>
        <taxon>Bacteria</taxon>
        <taxon>Pseudomonadati</taxon>
        <taxon>Campylobacterota</taxon>
        <taxon>Epsilonproteobacteria</taxon>
        <taxon>Campylobacterales</taxon>
        <taxon>Campylobacteraceae</taxon>
        <taxon>Campylobacter</taxon>
    </lineage>
</organism>